<reference evidence="1" key="1">
    <citation type="submission" date="2014-11" db="EMBL/GenBank/DDBJ databases">
        <authorList>
            <person name="Amaro Gonzalez C."/>
        </authorList>
    </citation>
    <scope>NUCLEOTIDE SEQUENCE</scope>
</reference>
<dbReference type="EMBL" id="GBXM01012806">
    <property type="protein sequence ID" value="JAH95771.1"/>
    <property type="molecule type" value="Transcribed_RNA"/>
</dbReference>
<accession>A0A0E9X015</accession>
<proteinExistence type="predicted"/>
<dbReference type="AlphaFoldDB" id="A0A0E9X015"/>
<reference evidence="1" key="2">
    <citation type="journal article" date="2015" name="Fish Shellfish Immunol.">
        <title>Early steps in the European eel (Anguilla anguilla)-Vibrio vulnificus interaction in the gills: Role of the RtxA13 toxin.</title>
        <authorList>
            <person name="Callol A."/>
            <person name="Pajuelo D."/>
            <person name="Ebbesson L."/>
            <person name="Teles M."/>
            <person name="MacKenzie S."/>
            <person name="Amaro C."/>
        </authorList>
    </citation>
    <scope>NUCLEOTIDE SEQUENCE</scope>
</reference>
<organism evidence="1">
    <name type="scientific">Anguilla anguilla</name>
    <name type="common">European freshwater eel</name>
    <name type="synonym">Muraena anguilla</name>
    <dbReference type="NCBI Taxonomy" id="7936"/>
    <lineage>
        <taxon>Eukaryota</taxon>
        <taxon>Metazoa</taxon>
        <taxon>Chordata</taxon>
        <taxon>Craniata</taxon>
        <taxon>Vertebrata</taxon>
        <taxon>Euteleostomi</taxon>
        <taxon>Actinopterygii</taxon>
        <taxon>Neopterygii</taxon>
        <taxon>Teleostei</taxon>
        <taxon>Anguilliformes</taxon>
        <taxon>Anguillidae</taxon>
        <taxon>Anguilla</taxon>
    </lineage>
</organism>
<name>A0A0E9X015_ANGAN</name>
<protein>
    <submittedName>
        <fullName evidence="1">Uncharacterized protein</fullName>
    </submittedName>
</protein>
<evidence type="ECO:0000313" key="1">
    <source>
        <dbReference type="EMBL" id="JAH95771.1"/>
    </source>
</evidence>
<sequence>MWCCNKQGIVPSLRGASINTMKSAAMPSWDFFINITDVTVSGVQHMVDGVP</sequence>